<organism evidence="1 2">
    <name type="scientific">Timema podura</name>
    <name type="common">Walking stick</name>
    <dbReference type="NCBI Taxonomy" id="61482"/>
    <lineage>
        <taxon>Eukaryota</taxon>
        <taxon>Metazoa</taxon>
        <taxon>Ecdysozoa</taxon>
        <taxon>Arthropoda</taxon>
        <taxon>Hexapoda</taxon>
        <taxon>Insecta</taxon>
        <taxon>Pterygota</taxon>
        <taxon>Neoptera</taxon>
        <taxon>Polyneoptera</taxon>
        <taxon>Phasmatodea</taxon>
        <taxon>Timematodea</taxon>
        <taxon>Timematoidea</taxon>
        <taxon>Timematidae</taxon>
        <taxon>Timema</taxon>
    </lineage>
</organism>
<comment type="caution">
    <text evidence="1">The sequence shown here is derived from an EMBL/GenBank/DDBJ whole genome shotgun (WGS) entry which is preliminary data.</text>
</comment>
<evidence type="ECO:0000313" key="2">
    <source>
        <dbReference type="Proteomes" id="UP001153148"/>
    </source>
</evidence>
<protein>
    <submittedName>
        <fullName evidence="1">Uncharacterized protein</fullName>
    </submittedName>
</protein>
<keyword evidence="2" id="KW-1185">Reference proteome</keyword>
<reference evidence="1" key="1">
    <citation type="submission" date="2021-03" db="EMBL/GenBank/DDBJ databases">
        <authorList>
            <person name="Tran Van P."/>
        </authorList>
    </citation>
    <scope>NUCLEOTIDE SEQUENCE</scope>
</reference>
<feature type="non-terminal residue" evidence="1">
    <location>
        <position position="1"/>
    </location>
</feature>
<evidence type="ECO:0000313" key="1">
    <source>
        <dbReference type="EMBL" id="CAG2056176.1"/>
    </source>
</evidence>
<proteinExistence type="predicted"/>
<gene>
    <name evidence="1" type="ORF">TPAB3V08_LOCUS3172</name>
</gene>
<feature type="non-terminal residue" evidence="1">
    <location>
        <position position="124"/>
    </location>
</feature>
<dbReference type="Proteomes" id="UP001153148">
    <property type="component" value="Unassembled WGS sequence"/>
</dbReference>
<name>A0ABN7NLG5_TIMPD</name>
<accession>A0ABN7NLG5</accession>
<dbReference type="EMBL" id="CAJPIN010003470">
    <property type="protein sequence ID" value="CAG2056176.1"/>
    <property type="molecule type" value="Genomic_DNA"/>
</dbReference>
<sequence>FYLNNFYSSITKEITLALPPGRVLREPKTYINLGHVSCGLHDILWHGHTPGSAGSVVHPSGRQALGQIRNDGQLSINGRIDGEIDRQVNTSQRVVGKKLYDVNEANSVDRAAVAVSVDSANISG</sequence>